<dbReference type="GO" id="GO:0005886">
    <property type="term" value="C:plasma membrane"/>
    <property type="evidence" value="ECO:0007669"/>
    <property type="project" value="UniProtKB-SubCell"/>
</dbReference>
<proteinExistence type="predicted"/>
<dbReference type="eggNOG" id="COG4177">
    <property type="taxonomic scope" value="Bacteria"/>
</dbReference>
<evidence type="ECO:0000256" key="6">
    <source>
        <dbReference type="SAM" id="Phobius"/>
    </source>
</evidence>
<dbReference type="Proteomes" id="UP000001784">
    <property type="component" value="Chromosome"/>
</dbReference>
<dbReference type="OrthoDB" id="9780757at2"/>
<dbReference type="STRING" id="335543.Sfum_2142"/>
<keyword evidence="8" id="KW-1185">Reference proteome</keyword>
<feature type="transmembrane region" description="Helical" evidence="6">
    <location>
        <begin position="286"/>
        <end position="307"/>
    </location>
</feature>
<dbReference type="AlphaFoldDB" id="A0LK72"/>
<dbReference type="InterPro" id="IPR043428">
    <property type="entry name" value="LivM-like"/>
</dbReference>
<dbReference type="PANTHER" id="PTHR30482">
    <property type="entry name" value="HIGH-AFFINITY BRANCHED-CHAIN AMINO ACID TRANSPORT SYSTEM PERMEASE"/>
    <property type="match status" value="1"/>
</dbReference>
<protein>
    <submittedName>
        <fullName evidence="7">Inner-membrane translocator</fullName>
    </submittedName>
</protein>
<dbReference type="RefSeq" id="WP_011698993.1">
    <property type="nucleotide sequence ID" value="NC_008554.1"/>
</dbReference>
<gene>
    <name evidence="7" type="ordered locus">Sfum_2142</name>
</gene>
<keyword evidence="5 6" id="KW-0472">Membrane</keyword>
<dbReference type="InterPro" id="IPR001851">
    <property type="entry name" value="ABC_transp_permease"/>
</dbReference>
<comment type="subcellular location">
    <subcellularLocation>
        <location evidence="1">Cell membrane</location>
        <topology evidence="1">Multi-pass membrane protein</topology>
    </subcellularLocation>
</comment>
<evidence type="ECO:0000313" key="8">
    <source>
        <dbReference type="Proteomes" id="UP000001784"/>
    </source>
</evidence>
<feature type="transmembrane region" description="Helical" evidence="6">
    <location>
        <begin position="12"/>
        <end position="33"/>
    </location>
</feature>
<feature type="transmembrane region" description="Helical" evidence="6">
    <location>
        <begin position="92"/>
        <end position="112"/>
    </location>
</feature>
<evidence type="ECO:0000256" key="3">
    <source>
        <dbReference type="ARBA" id="ARBA00022692"/>
    </source>
</evidence>
<keyword evidence="2" id="KW-1003">Cell membrane</keyword>
<dbReference type="CDD" id="cd06581">
    <property type="entry name" value="TM_PBP1_LivM_like"/>
    <property type="match status" value="1"/>
</dbReference>
<evidence type="ECO:0000313" key="7">
    <source>
        <dbReference type="EMBL" id="ABK17824.1"/>
    </source>
</evidence>
<dbReference type="EMBL" id="CP000478">
    <property type="protein sequence ID" value="ABK17824.1"/>
    <property type="molecule type" value="Genomic_DNA"/>
</dbReference>
<evidence type="ECO:0000256" key="2">
    <source>
        <dbReference type="ARBA" id="ARBA00022475"/>
    </source>
</evidence>
<feature type="transmembrane region" description="Helical" evidence="6">
    <location>
        <begin position="212"/>
        <end position="233"/>
    </location>
</feature>
<dbReference type="GO" id="GO:0015658">
    <property type="term" value="F:branched-chain amino acid transmembrane transporter activity"/>
    <property type="evidence" value="ECO:0007669"/>
    <property type="project" value="InterPro"/>
</dbReference>
<feature type="transmembrane region" description="Helical" evidence="6">
    <location>
        <begin position="162"/>
        <end position="181"/>
    </location>
</feature>
<evidence type="ECO:0000256" key="1">
    <source>
        <dbReference type="ARBA" id="ARBA00004651"/>
    </source>
</evidence>
<organism evidence="7 8">
    <name type="scientific">Syntrophobacter fumaroxidans (strain DSM 10017 / MPOB)</name>
    <dbReference type="NCBI Taxonomy" id="335543"/>
    <lineage>
        <taxon>Bacteria</taxon>
        <taxon>Pseudomonadati</taxon>
        <taxon>Thermodesulfobacteriota</taxon>
        <taxon>Syntrophobacteria</taxon>
        <taxon>Syntrophobacterales</taxon>
        <taxon>Syntrophobacteraceae</taxon>
        <taxon>Syntrophobacter</taxon>
    </lineage>
</organism>
<dbReference type="PANTHER" id="PTHR30482:SF10">
    <property type="entry name" value="HIGH-AFFINITY BRANCHED-CHAIN AMINO ACID TRANSPORT PROTEIN BRAE"/>
    <property type="match status" value="1"/>
</dbReference>
<dbReference type="Pfam" id="PF02653">
    <property type="entry name" value="BPD_transp_2"/>
    <property type="match status" value="1"/>
</dbReference>
<feature type="transmembrane region" description="Helical" evidence="6">
    <location>
        <begin position="118"/>
        <end position="141"/>
    </location>
</feature>
<feature type="transmembrane region" description="Helical" evidence="6">
    <location>
        <begin position="254"/>
        <end position="280"/>
    </location>
</feature>
<reference evidence="7 8" key="1">
    <citation type="submission" date="2006-10" db="EMBL/GenBank/DDBJ databases">
        <title>Complete sequence of Syntrophobacter fumaroxidans MPOB.</title>
        <authorList>
            <consortium name="US DOE Joint Genome Institute"/>
            <person name="Copeland A."/>
            <person name="Lucas S."/>
            <person name="Lapidus A."/>
            <person name="Barry K."/>
            <person name="Detter J.C."/>
            <person name="Glavina del Rio T."/>
            <person name="Hammon N."/>
            <person name="Israni S."/>
            <person name="Pitluck S."/>
            <person name="Goltsman E.G."/>
            <person name="Martinez M."/>
            <person name="Schmutz J."/>
            <person name="Larimer F."/>
            <person name="Land M."/>
            <person name="Hauser L."/>
            <person name="Kyrpides N."/>
            <person name="Kim E."/>
            <person name="Boone D.R."/>
            <person name="Brockman F."/>
            <person name="Culley D."/>
            <person name="Ferry J."/>
            <person name="Gunsalus R."/>
            <person name="McInerney M.J."/>
            <person name="Morrison M."/>
            <person name="Plugge C."/>
            <person name="Rohlin L."/>
            <person name="Scholten J."/>
            <person name="Sieber J."/>
            <person name="Stams A.J.M."/>
            <person name="Worm P."/>
            <person name="Henstra A.M."/>
            <person name="Richardson P."/>
        </authorList>
    </citation>
    <scope>NUCLEOTIDE SEQUENCE [LARGE SCALE GENOMIC DNA]</scope>
    <source>
        <strain evidence="8">DSM 10017 / MPOB</strain>
    </source>
</reference>
<dbReference type="InParanoid" id="A0LK72"/>
<evidence type="ECO:0000256" key="4">
    <source>
        <dbReference type="ARBA" id="ARBA00022989"/>
    </source>
</evidence>
<keyword evidence="4 6" id="KW-1133">Transmembrane helix</keyword>
<accession>A0LK72</accession>
<evidence type="ECO:0000256" key="5">
    <source>
        <dbReference type="ARBA" id="ARBA00023136"/>
    </source>
</evidence>
<keyword evidence="3 6" id="KW-0812">Transmembrane</keyword>
<dbReference type="KEGG" id="sfu:Sfum_2142"/>
<dbReference type="HOGENOM" id="CLU_031365_2_0_7"/>
<name>A0LK72_SYNFM</name>
<feature type="transmembrane region" description="Helical" evidence="6">
    <location>
        <begin position="40"/>
        <end position="60"/>
    </location>
</feature>
<sequence>MAGFEKKDAGPALPSIVLGAAVLVFLIVAPFVLSNYWLRVLTSILMYGIVAQGLNIIVGYTGYHAFGNSVFFGIGAYSTGVGMALGLPFGLALALTVPVAVVVAVMVGWPLLRLSGHYFAIATVALNMAMMEMVINVGGITGGAQGLALPINPMGPAMLYKIIYLVMLLILAGATATVYWLDRGSLGYALRALRDSEQGAQVMGINTTAMKIMAWAASGSFTALAGGVWAYWFTFIEPSSAFDINISIKGYVMMLMGGLGTVFGPLIGAAFLELFATIIWGKFLKIHLLILGMLIVLVVTLMPQGLLHHLRWFKRRGKPKEVIR</sequence>